<comment type="caution">
    <text evidence="4">The sequence shown here is derived from an EMBL/GenBank/DDBJ whole genome shotgun (WGS) entry which is preliminary data.</text>
</comment>
<dbReference type="PIRSF" id="PIRSF000509">
    <property type="entry name" value="Trp_DMAT"/>
    <property type="match status" value="1"/>
</dbReference>
<keyword evidence="2" id="KW-0808">Transferase</keyword>
<evidence type="ECO:0000313" key="4">
    <source>
        <dbReference type="EMBL" id="KAJ3490776.1"/>
    </source>
</evidence>
<proteinExistence type="inferred from homology"/>
<organism evidence="4 5">
    <name type="scientific">Meripilus lineatus</name>
    <dbReference type="NCBI Taxonomy" id="2056292"/>
    <lineage>
        <taxon>Eukaryota</taxon>
        <taxon>Fungi</taxon>
        <taxon>Dikarya</taxon>
        <taxon>Basidiomycota</taxon>
        <taxon>Agaricomycotina</taxon>
        <taxon>Agaricomycetes</taxon>
        <taxon>Polyporales</taxon>
        <taxon>Meripilaceae</taxon>
        <taxon>Meripilus</taxon>
    </lineage>
</organism>
<dbReference type="InterPro" id="IPR033964">
    <property type="entry name" value="ABBA"/>
</dbReference>
<feature type="binding site" evidence="3">
    <location>
        <position position="261"/>
    </location>
    <ligand>
        <name>dimethylallyl diphosphate</name>
        <dbReference type="ChEBI" id="CHEBI:57623"/>
    </ligand>
</feature>
<dbReference type="NCBIfam" id="TIGR03429">
    <property type="entry name" value="arom_pren_DMATS"/>
    <property type="match status" value="1"/>
</dbReference>
<dbReference type="PANTHER" id="PTHR40627:SF4">
    <property type="entry name" value="PRENYLTRANSFERASE ASQH1-RELATED"/>
    <property type="match status" value="1"/>
</dbReference>
<dbReference type="EMBL" id="JANAWD010000022">
    <property type="protein sequence ID" value="KAJ3490776.1"/>
    <property type="molecule type" value="Genomic_DNA"/>
</dbReference>
<evidence type="ECO:0000256" key="2">
    <source>
        <dbReference type="ARBA" id="ARBA00022679"/>
    </source>
</evidence>
<evidence type="ECO:0000256" key="3">
    <source>
        <dbReference type="PIRSR" id="PIRSR000509-1"/>
    </source>
</evidence>
<dbReference type="SFLD" id="SFLDS00036">
    <property type="entry name" value="Aromatic_Prenyltransferase"/>
    <property type="match status" value="1"/>
</dbReference>
<dbReference type="PANTHER" id="PTHR40627">
    <property type="entry name" value="INDOLE PRENYLTRANSFERASE TDIB-RELATED"/>
    <property type="match status" value="1"/>
</dbReference>
<gene>
    <name evidence="4" type="ORF">NLI96_g1200</name>
</gene>
<feature type="binding site" evidence="3">
    <location>
        <position position="259"/>
    </location>
    <ligand>
        <name>dimethylallyl diphosphate</name>
        <dbReference type="ChEBI" id="CHEBI:57623"/>
    </ligand>
</feature>
<dbReference type="Pfam" id="PF11991">
    <property type="entry name" value="Trp_DMAT"/>
    <property type="match status" value="1"/>
</dbReference>
<feature type="binding site" evidence="3">
    <location>
        <position position="110"/>
    </location>
    <ligand>
        <name>dimethylallyl diphosphate</name>
        <dbReference type="ChEBI" id="CHEBI:57623"/>
    </ligand>
</feature>
<comment type="similarity">
    <text evidence="1">Belongs to the tryptophan dimethylallyltransferase family.</text>
</comment>
<feature type="binding site" evidence="3">
    <location>
        <position position="190"/>
    </location>
    <ligand>
        <name>dimethylallyl diphosphate</name>
        <dbReference type="ChEBI" id="CHEBI:57623"/>
    </ligand>
</feature>
<dbReference type="InterPro" id="IPR012148">
    <property type="entry name" value="ABBA_DMATS-like"/>
</dbReference>
<dbReference type="InterPro" id="IPR017795">
    <property type="entry name" value="ABBA_NscD-like"/>
</dbReference>
<dbReference type="GO" id="GO:0009820">
    <property type="term" value="P:alkaloid metabolic process"/>
    <property type="evidence" value="ECO:0007669"/>
    <property type="project" value="InterPro"/>
</dbReference>
<feature type="binding site" evidence="3">
    <location>
        <position position="349"/>
    </location>
    <ligand>
        <name>dimethylallyl diphosphate</name>
        <dbReference type="ChEBI" id="CHEBI:57623"/>
    </ligand>
</feature>
<dbReference type="CDD" id="cd13929">
    <property type="entry name" value="PT-DMATS_CymD"/>
    <property type="match status" value="1"/>
</dbReference>
<evidence type="ECO:0000313" key="5">
    <source>
        <dbReference type="Proteomes" id="UP001212997"/>
    </source>
</evidence>
<dbReference type="Proteomes" id="UP001212997">
    <property type="component" value="Unassembled WGS sequence"/>
</dbReference>
<dbReference type="GO" id="GO:0016765">
    <property type="term" value="F:transferase activity, transferring alkyl or aryl (other than methyl) groups"/>
    <property type="evidence" value="ECO:0007669"/>
    <property type="project" value="InterPro"/>
</dbReference>
<feature type="binding site" evidence="3">
    <location>
        <position position="192"/>
    </location>
    <ligand>
        <name>dimethylallyl diphosphate</name>
        <dbReference type="ChEBI" id="CHEBI:57623"/>
    </ligand>
</feature>
<keyword evidence="5" id="KW-1185">Reference proteome</keyword>
<feature type="binding site" evidence="3">
    <location>
        <position position="96"/>
    </location>
    <ligand>
        <name>L-tryptophan</name>
        <dbReference type="ChEBI" id="CHEBI:57912"/>
    </ligand>
</feature>
<feature type="binding site" evidence="3">
    <location>
        <position position="257"/>
    </location>
    <ligand>
        <name>dimethylallyl diphosphate</name>
        <dbReference type="ChEBI" id="CHEBI:57623"/>
    </ligand>
</feature>
<sequence>MVVASTPSSLPFSGEENSVFDTLSKTLSFNEDQRFWWETAGYPLAKMYTYAGYSVNAQYLHLLFFYVRSIAFLGPRPKDNRPVFKSYMTDDHSPFETSWTKNADNKFVVRYGIEPFSMGQVRSGEATVAQMISGLLPTIDSTFNTSWFEVLKNVFAGPFPVDLQLEEKARHPARFFIAFDCLHNGETATKVYFMTETPSICTGIPREELVMSALSQLNVGLDVVWQDILRYFDTLPIAVRPVVEMIATDCAAPQDNRIKVYVRTRSTCFADLEGLITLGGASRSLVIDGAVTLLAEMWRDIMGSDTSVEGWKERPLPYIPGVDETHLTGGLTFNYELKPGSTKPGFKVYLPVRFHCPDDYTIACRSRKFYNLGNTTPEEYASTLQSIFSPHREIGARTGIQTYVGVSLKKSGCEVYVDKKEVLRIKPERGGRPL</sequence>
<evidence type="ECO:0000256" key="1">
    <source>
        <dbReference type="ARBA" id="ARBA00010209"/>
    </source>
</evidence>
<reference evidence="4" key="1">
    <citation type="submission" date="2022-07" db="EMBL/GenBank/DDBJ databases">
        <title>Genome Sequence of Physisporinus lineatus.</title>
        <authorList>
            <person name="Buettner E."/>
        </authorList>
    </citation>
    <scope>NUCLEOTIDE SEQUENCE</scope>
    <source>
        <strain evidence="4">VT162</strain>
    </source>
</reference>
<name>A0AAD5YLB0_9APHY</name>
<dbReference type="AlphaFoldDB" id="A0AAD5YLB0"/>
<accession>A0AAD5YLB0</accession>
<protein>
    <submittedName>
        <fullName evidence="4">Uncharacterized protein</fullName>
    </submittedName>
</protein>